<proteinExistence type="inferred from homology"/>
<accession>A0A1Z5JWX9</accession>
<dbReference type="InterPro" id="IPR008047">
    <property type="entry name" value="MCM_4"/>
</dbReference>
<dbReference type="PANTHER" id="PTHR11630:SF26">
    <property type="entry name" value="DNA REPLICATION LICENSING FACTOR MCM7"/>
    <property type="match status" value="1"/>
</dbReference>
<keyword evidence="2 4" id="KW-0067">ATP-binding</keyword>
<dbReference type="GO" id="GO:0017116">
    <property type="term" value="F:single-stranded DNA helicase activity"/>
    <property type="evidence" value="ECO:0007669"/>
    <property type="project" value="TreeGrafter"/>
</dbReference>
<dbReference type="GO" id="GO:0003697">
    <property type="term" value="F:single-stranded DNA binding"/>
    <property type="evidence" value="ECO:0007669"/>
    <property type="project" value="TreeGrafter"/>
</dbReference>
<evidence type="ECO:0000259" key="6">
    <source>
        <dbReference type="PROSITE" id="PS50051"/>
    </source>
</evidence>
<dbReference type="InterPro" id="IPR027417">
    <property type="entry name" value="P-loop_NTPase"/>
</dbReference>
<keyword evidence="5 7" id="KW-0378">Hydrolase</keyword>
<dbReference type="InterPro" id="IPR033762">
    <property type="entry name" value="MCM_OB"/>
</dbReference>
<organism evidence="7 8">
    <name type="scientific">Fistulifera solaris</name>
    <name type="common">Oleaginous diatom</name>
    <dbReference type="NCBI Taxonomy" id="1519565"/>
    <lineage>
        <taxon>Eukaryota</taxon>
        <taxon>Sar</taxon>
        <taxon>Stramenopiles</taxon>
        <taxon>Ochrophyta</taxon>
        <taxon>Bacillariophyta</taxon>
        <taxon>Bacillariophyceae</taxon>
        <taxon>Bacillariophycidae</taxon>
        <taxon>Naviculales</taxon>
        <taxon>Naviculaceae</taxon>
        <taxon>Fistulifera</taxon>
    </lineage>
</organism>
<gene>
    <name evidence="7" type="ORF">FisN_10Hh256</name>
</gene>
<dbReference type="GO" id="GO:0042555">
    <property type="term" value="C:MCM complex"/>
    <property type="evidence" value="ECO:0007669"/>
    <property type="project" value="UniProtKB-UniRule"/>
</dbReference>
<dbReference type="PRINTS" id="PR01660">
    <property type="entry name" value="MCMPROTEIN4"/>
</dbReference>
<evidence type="ECO:0000256" key="3">
    <source>
        <dbReference type="ARBA" id="ARBA00023125"/>
    </source>
</evidence>
<dbReference type="InterPro" id="IPR001208">
    <property type="entry name" value="MCM_dom"/>
</dbReference>
<dbReference type="InterPro" id="IPR041562">
    <property type="entry name" value="MCM_lid"/>
</dbReference>
<keyword evidence="5" id="KW-0347">Helicase</keyword>
<dbReference type="GO" id="GO:0000727">
    <property type="term" value="P:double-strand break repair via break-induced replication"/>
    <property type="evidence" value="ECO:0007669"/>
    <property type="project" value="TreeGrafter"/>
</dbReference>
<keyword evidence="5" id="KW-0539">Nucleus</keyword>
<dbReference type="Pfam" id="PF00493">
    <property type="entry name" value="MCM"/>
    <property type="match status" value="1"/>
</dbReference>
<dbReference type="InParanoid" id="A0A1Z5JWX9"/>
<dbReference type="Proteomes" id="UP000198406">
    <property type="component" value="Unassembled WGS sequence"/>
</dbReference>
<evidence type="ECO:0000256" key="4">
    <source>
        <dbReference type="RuleBase" id="RU004070"/>
    </source>
</evidence>
<keyword evidence="3 4" id="KW-0238">DNA-binding</keyword>
<sequence length="773" mass="86736">MMVPTSEDDDEIRRVPCYLPHLQRIHDRHFYEETGNHAFVIEVPLDELDAWDSVKGKELAIKAAQNTVRYLELFAKVVDTLLNTLTSHRNAQTRDAIDILHDQRLQVVQQNQQQQENNPYQNNNNIENENLQEELQQQRPDHGITEEFPPTLMRRYEIRILPRGRNGTLPPFAQQVVPKDRTATATANSLREIRSHAMGHLVTVQGLIVRASHVQPSVAVATYSCDACGAEIYQVVQNAREFMPAVRCPSCKSKHETLHLQTRGSKFVKYQELKLQELPQQVPMGHVPRSMSVYCHGELTRLAQPGNVVTIDGIFLPQRIAESGYRALKAGLVSTTFLQAQNIVVHQKSLDEVDQQLNEEMEEQIQEIAQSPDPVELLASQIAPEIFGLEDIKRALLLQLVGGCTRKLPDGMRIRGDIHICLVGDPGVAKSQLMKHVVQSLAPRSVYTTGKGSSGVGLTAAITKDLSNELALEGGALVLADRGICGIDEFDKMDEADRTAIHEVMEQQTVSIAKAGIVATLNARTAVLAAANPLYGRYHRKKSLSENINLPNSLISRFDLVFLLLDVANIDRDTALARHVTSVHQNCGVNATDDDEEEKKTIPPHVLREYIARARQHQPVMPPDVAPYVVEAYVTLRQENHRSQKTSNDQTAMTARQLLSILRLSQALARLRFSDYVAREDVDEAIRITNQSKASISDDDDKTRRTSDVTSRIFGIIKDYAAQVDSNVIEFKLWEAMALRKGFTTQQLQATLEEYESLNLIHINDSRTQVTIF</sequence>
<name>A0A1Z5JWX9_FISSO</name>
<comment type="similarity">
    <text evidence="4">Belongs to the MCM family.</text>
</comment>
<comment type="subunit">
    <text evidence="5">Component of the MCM2-7 complex.</text>
</comment>
<dbReference type="GO" id="GO:0016887">
    <property type="term" value="F:ATP hydrolysis activity"/>
    <property type="evidence" value="ECO:0007669"/>
    <property type="project" value="RHEA"/>
</dbReference>
<dbReference type="Gene3D" id="2.40.50.140">
    <property type="entry name" value="Nucleic acid-binding proteins"/>
    <property type="match status" value="1"/>
</dbReference>
<dbReference type="FunCoup" id="A0A1Z5JWX9">
    <property type="interactions" value="883"/>
</dbReference>
<dbReference type="PANTHER" id="PTHR11630">
    <property type="entry name" value="DNA REPLICATION LICENSING FACTOR MCM FAMILY MEMBER"/>
    <property type="match status" value="1"/>
</dbReference>
<dbReference type="AlphaFoldDB" id="A0A1Z5JWX9"/>
<keyword evidence="8" id="KW-1185">Reference proteome</keyword>
<dbReference type="PROSITE" id="PS50051">
    <property type="entry name" value="MCM_2"/>
    <property type="match status" value="1"/>
</dbReference>
<dbReference type="Pfam" id="PF17855">
    <property type="entry name" value="MCM_lid"/>
    <property type="match status" value="1"/>
</dbReference>
<dbReference type="FunFam" id="3.40.50.300:FF:000826">
    <property type="entry name" value="Replicative DNA helicase Mcm"/>
    <property type="match status" value="1"/>
</dbReference>
<dbReference type="PRINTS" id="PR01657">
    <property type="entry name" value="MCMFAMILY"/>
</dbReference>
<dbReference type="InterPro" id="IPR031327">
    <property type="entry name" value="MCM"/>
</dbReference>
<evidence type="ECO:0000256" key="5">
    <source>
        <dbReference type="RuleBase" id="RU368062"/>
    </source>
</evidence>
<protein>
    <recommendedName>
        <fullName evidence="5">DNA replication licensing factor MCM4</fullName>
        <ecNumber evidence="5">3.6.4.12</ecNumber>
    </recommendedName>
</protein>
<evidence type="ECO:0000313" key="7">
    <source>
        <dbReference type="EMBL" id="GAX18543.1"/>
    </source>
</evidence>
<keyword evidence="1 4" id="KW-0547">Nucleotide-binding</keyword>
<dbReference type="SMART" id="SM00350">
    <property type="entry name" value="MCM"/>
    <property type="match status" value="1"/>
</dbReference>
<dbReference type="EMBL" id="BDSP01000131">
    <property type="protein sequence ID" value="GAX18543.1"/>
    <property type="molecule type" value="Genomic_DNA"/>
</dbReference>
<dbReference type="Gene3D" id="3.40.50.300">
    <property type="entry name" value="P-loop containing nucleotide triphosphate hydrolases"/>
    <property type="match status" value="1"/>
</dbReference>
<dbReference type="GO" id="GO:0006270">
    <property type="term" value="P:DNA replication initiation"/>
    <property type="evidence" value="ECO:0007669"/>
    <property type="project" value="InterPro"/>
</dbReference>
<evidence type="ECO:0000256" key="2">
    <source>
        <dbReference type="ARBA" id="ARBA00022840"/>
    </source>
</evidence>
<reference evidence="7 8" key="1">
    <citation type="journal article" date="2015" name="Plant Cell">
        <title>Oil accumulation by the oleaginous diatom Fistulifera solaris as revealed by the genome and transcriptome.</title>
        <authorList>
            <person name="Tanaka T."/>
            <person name="Maeda Y."/>
            <person name="Veluchamy A."/>
            <person name="Tanaka M."/>
            <person name="Abida H."/>
            <person name="Marechal E."/>
            <person name="Bowler C."/>
            <person name="Muto M."/>
            <person name="Sunaga Y."/>
            <person name="Tanaka M."/>
            <person name="Yoshino T."/>
            <person name="Taniguchi T."/>
            <person name="Fukuda Y."/>
            <person name="Nemoto M."/>
            <person name="Matsumoto M."/>
            <person name="Wong P.S."/>
            <person name="Aburatani S."/>
            <person name="Fujibuchi W."/>
        </authorList>
    </citation>
    <scope>NUCLEOTIDE SEQUENCE [LARGE SCALE GENOMIC DNA]</scope>
    <source>
        <strain evidence="7 8">JPCC DA0580</strain>
    </source>
</reference>
<dbReference type="InterPro" id="IPR012340">
    <property type="entry name" value="NA-bd_OB-fold"/>
</dbReference>
<dbReference type="Gene3D" id="2.20.28.10">
    <property type="match status" value="1"/>
</dbReference>
<dbReference type="GO" id="GO:0006271">
    <property type="term" value="P:DNA strand elongation involved in DNA replication"/>
    <property type="evidence" value="ECO:0007669"/>
    <property type="project" value="TreeGrafter"/>
</dbReference>
<comment type="caution">
    <text evidence="7">The sequence shown here is derived from an EMBL/GenBank/DDBJ whole genome shotgun (WGS) entry which is preliminary data.</text>
</comment>
<keyword evidence="5" id="KW-0235">DNA replication</keyword>
<dbReference type="SUPFAM" id="SSF52540">
    <property type="entry name" value="P-loop containing nucleoside triphosphate hydrolases"/>
    <property type="match status" value="1"/>
</dbReference>
<dbReference type="EC" id="3.6.4.12" evidence="5"/>
<evidence type="ECO:0000256" key="1">
    <source>
        <dbReference type="ARBA" id="ARBA00022741"/>
    </source>
</evidence>
<dbReference type="SUPFAM" id="SSF50249">
    <property type="entry name" value="Nucleic acid-binding proteins"/>
    <property type="match status" value="1"/>
</dbReference>
<comment type="catalytic activity">
    <reaction evidence="5">
        <text>ATP + H2O = ADP + phosphate + H(+)</text>
        <dbReference type="Rhea" id="RHEA:13065"/>
        <dbReference type="ChEBI" id="CHEBI:15377"/>
        <dbReference type="ChEBI" id="CHEBI:15378"/>
        <dbReference type="ChEBI" id="CHEBI:30616"/>
        <dbReference type="ChEBI" id="CHEBI:43474"/>
        <dbReference type="ChEBI" id="CHEBI:456216"/>
        <dbReference type="EC" id="3.6.4.12"/>
    </reaction>
</comment>
<feature type="domain" description="MCM C-terminal AAA(+) ATPase" evidence="6">
    <location>
        <begin position="374"/>
        <end position="580"/>
    </location>
</feature>
<dbReference type="InterPro" id="IPR003593">
    <property type="entry name" value="AAA+_ATPase"/>
</dbReference>
<evidence type="ECO:0000313" key="8">
    <source>
        <dbReference type="Proteomes" id="UP000198406"/>
    </source>
</evidence>
<dbReference type="Pfam" id="PF17207">
    <property type="entry name" value="MCM_OB"/>
    <property type="match status" value="1"/>
</dbReference>
<dbReference type="GO" id="GO:0005524">
    <property type="term" value="F:ATP binding"/>
    <property type="evidence" value="ECO:0007669"/>
    <property type="project" value="UniProtKB-UniRule"/>
</dbReference>
<comment type="function">
    <text evidence="5">Acts as component of the MCM2-7 complex (MCM complex) which is the replicative helicase essential for 'once per cell cycle' DNA replication initiation and elongation in eukaryotic cells. The active ATPase sites in the MCM2-7 ring are formed through the interaction surfaces of two neighboring subunits such that a critical structure of a conserved arginine finger motif is provided in trans relative to the ATP-binding site of the Walker A box of the adjacent subunit. The six ATPase active sites, however, are likely to contribute differentially to the complex helicase activity.</text>
</comment>
<dbReference type="GO" id="GO:0005634">
    <property type="term" value="C:nucleus"/>
    <property type="evidence" value="ECO:0007669"/>
    <property type="project" value="TreeGrafter"/>
</dbReference>
<dbReference type="SMART" id="SM00382">
    <property type="entry name" value="AAA"/>
    <property type="match status" value="1"/>
</dbReference>
<dbReference type="OrthoDB" id="3207464at2759"/>